<name>A0ABS5AFH1_9PSEU</name>
<gene>
    <name evidence="2" type="ORF">JOF53_003949</name>
</gene>
<feature type="region of interest" description="Disordered" evidence="1">
    <location>
        <begin position="1"/>
        <end position="72"/>
    </location>
</feature>
<evidence type="ECO:0000313" key="3">
    <source>
        <dbReference type="Proteomes" id="UP001519363"/>
    </source>
</evidence>
<dbReference type="EMBL" id="JAGIOO010000001">
    <property type="protein sequence ID" value="MBP2475077.1"/>
    <property type="molecule type" value="Genomic_DNA"/>
</dbReference>
<dbReference type="RefSeq" id="WP_143342391.1">
    <property type="nucleotide sequence ID" value="NZ_JAGIOO010000001.1"/>
</dbReference>
<reference evidence="2 3" key="1">
    <citation type="submission" date="2021-03" db="EMBL/GenBank/DDBJ databases">
        <title>Sequencing the genomes of 1000 actinobacteria strains.</title>
        <authorList>
            <person name="Klenk H.-P."/>
        </authorList>
    </citation>
    <scope>NUCLEOTIDE SEQUENCE [LARGE SCALE GENOMIC DNA]</scope>
    <source>
        <strain evidence="2 3">DSM 44580</strain>
    </source>
</reference>
<accession>A0ABS5AFH1</accession>
<protein>
    <submittedName>
        <fullName evidence="2">Uncharacterized protein</fullName>
    </submittedName>
</protein>
<organism evidence="2 3">
    <name type="scientific">Crossiella equi</name>
    <dbReference type="NCBI Taxonomy" id="130796"/>
    <lineage>
        <taxon>Bacteria</taxon>
        <taxon>Bacillati</taxon>
        <taxon>Actinomycetota</taxon>
        <taxon>Actinomycetes</taxon>
        <taxon>Pseudonocardiales</taxon>
        <taxon>Pseudonocardiaceae</taxon>
        <taxon>Crossiella</taxon>
    </lineage>
</organism>
<keyword evidence="3" id="KW-1185">Reference proteome</keyword>
<dbReference type="Proteomes" id="UP001519363">
    <property type="component" value="Unassembled WGS sequence"/>
</dbReference>
<proteinExistence type="predicted"/>
<evidence type="ECO:0000313" key="2">
    <source>
        <dbReference type="EMBL" id="MBP2475077.1"/>
    </source>
</evidence>
<sequence length="121" mass="12404">MNWPATSTPRGSTRTHSPSSATTSRGSTTPVSAWTSSTPAPERAGATGPLWARDGLPHVSTTAGLETWDPVTGTRTGLVEGFRPTAHNPATGVLAELDGASLRTFHPASGVVSRAVAHYGA</sequence>
<feature type="compositionally biased region" description="Polar residues" evidence="1">
    <location>
        <begin position="1"/>
        <end position="39"/>
    </location>
</feature>
<evidence type="ECO:0000256" key="1">
    <source>
        <dbReference type="SAM" id="MobiDB-lite"/>
    </source>
</evidence>
<comment type="caution">
    <text evidence="2">The sequence shown here is derived from an EMBL/GenBank/DDBJ whole genome shotgun (WGS) entry which is preliminary data.</text>
</comment>